<accession>A0A8D8BTP6</accession>
<reference evidence="2" key="1">
    <citation type="submission" date="2021-05" db="EMBL/GenBank/DDBJ databases">
        <authorList>
            <person name="Alioto T."/>
            <person name="Alioto T."/>
            <person name="Gomez Garrido J."/>
        </authorList>
    </citation>
    <scope>NUCLEOTIDE SEQUENCE</scope>
</reference>
<dbReference type="EMBL" id="HBUE01090052">
    <property type="protein sequence ID" value="CAG6481103.1"/>
    <property type="molecule type" value="Transcribed_RNA"/>
</dbReference>
<feature type="compositionally biased region" description="Polar residues" evidence="1">
    <location>
        <begin position="1"/>
        <end position="10"/>
    </location>
</feature>
<protein>
    <submittedName>
        <fullName evidence="2">(northern house mosquito) hypothetical protein</fullName>
    </submittedName>
</protein>
<dbReference type="AlphaFoldDB" id="A0A8D8BTP6"/>
<feature type="region of interest" description="Disordered" evidence="1">
    <location>
        <begin position="1"/>
        <end position="28"/>
    </location>
</feature>
<name>A0A8D8BTP6_CULPI</name>
<proteinExistence type="predicted"/>
<sequence length="119" mass="11488">MSAVSNVGSSRQRRVDPGTGLSKRGTSGAGVLCAGSAVAGALVVVVSAAEGAADAVIFEAGPTADVTGMATDTGLADEVTEDFDFSKSSSSSSSDSLMESGSSLQLGIFDCSASSGGAD</sequence>
<organism evidence="2">
    <name type="scientific">Culex pipiens</name>
    <name type="common">House mosquito</name>
    <dbReference type="NCBI Taxonomy" id="7175"/>
    <lineage>
        <taxon>Eukaryota</taxon>
        <taxon>Metazoa</taxon>
        <taxon>Ecdysozoa</taxon>
        <taxon>Arthropoda</taxon>
        <taxon>Hexapoda</taxon>
        <taxon>Insecta</taxon>
        <taxon>Pterygota</taxon>
        <taxon>Neoptera</taxon>
        <taxon>Endopterygota</taxon>
        <taxon>Diptera</taxon>
        <taxon>Nematocera</taxon>
        <taxon>Culicoidea</taxon>
        <taxon>Culicidae</taxon>
        <taxon>Culicinae</taxon>
        <taxon>Culicini</taxon>
        <taxon>Culex</taxon>
        <taxon>Culex</taxon>
    </lineage>
</organism>
<evidence type="ECO:0000313" key="2">
    <source>
        <dbReference type="EMBL" id="CAG6481100.1"/>
    </source>
</evidence>
<dbReference type="EMBL" id="HBUE01090046">
    <property type="protein sequence ID" value="CAG6481100.1"/>
    <property type="molecule type" value="Transcribed_RNA"/>
</dbReference>
<evidence type="ECO:0000256" key="1">
    <source>
        <dbReference type="SAM" id="MobiDB-lite"/>
    </source>
</evidence>